<comment type="caution">
    <text evidence="1">The sequence shown here is derived from an EMBL/GenBank/DDBJ whole genome shotgun (WGS) entry which is preliminary data.</text>
</comment>
<reference evidence="1 2" key="1">
    <citation type="submission" date="2023-08" db="EMBL/GenBank/DDBJ databases">
        <authorList>
            <person name="Kumar R."/>
        </authorList>
    </citation>
    <scope>NUCLEOTIDE SEQUENCE [LARGE SCALE GENOMIC DNA]</scope>
    <source>
        <strain evidence="1 2">LUR13</strain>
    </source>
</reference>
<proteinExistence type="predicted"/>
<keyword evidence="2" id="KW-1185">Reference proteome</keyword>
<sequence length="146" mass="17011">MNSFSTVEKLLAKQSYPTIEKKPEHRLEAEVVLLEYGVKKDSGFFKLYTKYFLRALRSGADEIVDPLPTRSFILGVKFAHEVWEVPKNYILFSTGEGEGGYLYNIEDDSVWDYQMGQLQQLADGTLPHWDSFYEFMIWYLSDEEDA</sequence>
<accession>A0ABT9HGI9</accession>
<dbReference type="RefSeq" id="WP_305935657.1">
    <property type="nucleotide sequence ID" value="NZ_JAVAJI010000007.1"/>
</dbReference>
<evidence type="ECO:0008006" key="3">
    <source>
        <dbReference type="Google" id="ProtNLM"/>
    </source>
</evidence>
<dbReference type="SUPFAM" id="SSF160631">
    <property type="entry name" value="SMI1/KNR4-like"/>
    <property type="match status" value="1"/>
</dbReference>
<protein>
    <recommendedName>
        <fullName evidence="3">SMI1/KNR4 family protein</fullName>
    </recommendedName>
</protein>
<dbReference type="InterPro" id="IPR037883">
    <property type="entry name" value="Knr4/Smi1-like_sf"/>
</dbReference>
<gene>
    <name evidence="1" type="ORF">Q8P09_05735</name>
</gene>
<dbReference type="Proteomes" id="UP001228171">
    <property type="component" value="Unassembled WGS sequence"/>
</dbReference>
<organism evidence="1 2">
    <name type="scientific">Psychrobacter faecalis</name>
    <dbReference type="NCBI Taxonomy" id="180588"/>
    <lineage>
        <taxon>Bacteria</taxon>
        <taxon>Pseudomonadati</taxon>
        <taxon>Pseudomonadota</taxon>
        <taxon>Gammaproteobacteria</taxon>
        <taxon>Moraxellales</taxon>
        <taxon>Moraxellaceae</taxon>
        <taxon>Psychrobacter</taxon>
    </lineage>
</organism>
<evidence type="ECO:0000313" key="1">
    <source>
        <dbReference type="EMBL" id="MDP4544574.1"/>
    </source>
</evidence>
<dbReference type="EMBL" id="JAVAJI010000007">
    <property type="protein sequence ID" value="MDP4544574.1"/>
    <property type="molecule type" value="Genomic_DNA"/>
</dbReference>
<evidence type="ECO:0000313" key="2">
    <source>
        <dbReference type="Proteomes" id="UP001228171"/>
    </source>
</evidence>
<name>A0ABT9HGI9_9GAMM</name>